<gene>
    <name evidence="1" type="ORF">K1718_26765</name>
</gene>
<evidence type="ECO:0000313" key="1">
    <source>
        <dbReference type="EMBL" id="WFE89714.1"/>
    </source>
</evidence>
<proteinExistence type="predicted"/>
<sequence>MQEFWKHPALSYLQTSFFQHHSNMYPADYGSHYKSLPVPVGSSVIRVAVNGYRSNYTSARKAECNALLRVVRKFCDQPGSAYQQAGEWTRTCQARVVSCFAGQGLPEEISLLCCLAVESKFKTIGELPQWAWANFGMDCVGFVSSYLIALGQFQKMVTYIPKYKFIADVARSVDDIKYDNAILWADVEGGNAKVRRNPGNKSHIAIVECWEQYGSTLYVAQSASSKKGVDFDRVYEIVQEPKSSQRDRAYWKIRPKGSYTTSKVVITKSIPIFAGSN</sequence>
<name>A0ABY8F2R3_9HYPH</name>
<accession>A0ABY8F2R3</accession>
<organism evidence="1 2">
    <name type="scientific">Roseibium porphyridii</name>
    <dbReference type="NCBI Taxonomy" id="2866279"/>
    <lineage>
        <taxon>Bacteria</taxon>
        <taxon>Pseudomonadati</taxon>
        <taxon>Pseudomonadota</taxon>
        <taxon>Alphaproteobacteria</taxon>
        <taxon>Hyphomicrobiales</taxon>
        <taxon>Stappiaceae</taxon>
        <taxon>Roseibium</taxon>
    </lineage>
</organism>
<keyword evidence="2" id="KW-1185">Reference proteome</keyword>
<evidence type="ECO:0000313" key="2">
    <source>
        <dbReference type="Proteomes" id="UP001209803"/>
    </source>
</evidence>
<reference evidence="1 2" key="1">
    <citation type="submission" date="2023-03" db="EMBL/GenBank/DDBJ databases">
        <title>Roseibium porphyridii sp. nov. and Roseibium rhodosorbium sp. nov. isolated from marine algae, Porphyridium cruentum and Rhodosorus marinus, respectively.</title>
        <authorList>
            <person name="Lee M.W."/>
            <person name="Choi B.J."/>
            <person name="Lee J.K."/>
            <person name="Choi D.G."/>
            <person name="Baek J.H."/>
            <person name="Bayburt H."/>
            <person name="Kim J.M."/>
            <person name="Han D.M."/>
            <person name="Kim K.H."/>
            <person name="Jeon C.O."/>
        </authorList>
    </citation>
    <scope>NUCLEOTIDE SEQUENCE [LARGE SCALE GENOMIC DNA]</scope>
    <source>
        <strain evidence="1 2">KMA01</strain>
    </source>
</reference>
<dbReference type="EMBL" id="CP120863">
    <property type="protein sequence ID" value="WFE89714.1"/>
    <property type="molecule type" value="Genomic_DNA"/>
</dbReference>
<dbReference type="Proteomes" id="UP001209803">
    <property type="component" value="Chromosome"/>
</dbReference>
<protein>
    <recommendedName>
        <fullName evidence="3">CHAP domain-containing protein</fullName>
    </recommendedName>
</protein>
<dbReference type="RefSeq" id="WP_265680226.1">
    <property type="nucleotide sequence ID" value="NZ_CP120863.1"/>
</dbReference>
<evidence type="ECO:0008006" key="3">
    <source>
        <dbReference type="Google" id="ProtNLM"/>
    </source>
</evidence>